<name>A0A671XDU6_SPAAU</name>
<dbReference type="InterPro" id="IPR016187">
    <property type="entry name" value="CTDL_fold"/>
</dbReference>
<dbReference type="InterPro" id="IPR001304">
    <property type="entry name" value="C-type_lectin-like"/>
</dbReference>
<evidence type="ECO:0000313" key="2">
    <source>
        <dbReference type="Ensembl" id="ENSSAUP00010049303.1"/>
    </source>
</evidence>
<dbReference type="SUPFAM" id="SSF56436">
    <property type="entry name" value="C-type lectin-like"/>
    <property type="match status" value="2"/>
</dbReference>
<protein>
    <recommendedName>
        <fullName evidence="1">C-type lectin domain-containing protein</fullName>
    </recommendedName>
</protein>
<dbReference type="Proteomes" id="UP000472265">
    <property type="component" value="Chromosome 10"/>
</dbReference>
<dbReference type="InterPro" id="IPR016186">
    <property type="entry name" value="C-type_lectin-like/link_sf"/>
</dbReference>
<dbReference type="Gene3D" id="3.10.100.10">
    <property type="entry name" value="Mannose-Binding Protein A, subunit A"/>
    <property type="match status" value="2"/>
</dbReference>
<feature type="domain" description="C-type lectin" evidence="1">
    <location>
        <begin position="83"/>
        <end position="193"/>
    </location>
</feature>
<dbReference type="Ensembl" id="ENSSAUT00010051874.1">
    <property type="protein sequence ID" value="ENSSAUP00010049303.1"/>
    <property type="gene ID" value="ENSSAUG00010020585.1"/>
</dbReference>
<dbReference type="Pfam" id="PF00059">
    <property type="entry name" value="Lectin_C"/>
    <property type="match status" value="2"/>
</dbReference>
<reference evidence="2" key="2">
    <citation type="submission" date="2025-08" db="UniProtKB">
        <authorList>
            <consortium name="Ensembl"/>
        </authorList>
    </citation>
    <scope>IDENTIFICATION</scope>
</reference>
<dbReference type="PANTHER" id="PTHR45784:SF3">
    <property type="entry name" value="C-TYPE LECTIN DOMAIN FAMILY 4 MEMBER K-LIKE-RELATED"/>
    <property type="match status" value="1"/>
</dbReference>
<accession>A0A671XDU6</accession>
<reference evidence="2" key="1">
    <citation type="submission" date="2021-04" db="EMBL/GenBank/DDBJ databases">
        <authorList>
            <consortium name="Wellcome Sanger Institute Data Sharing"/>
        </authorList>
    </citation>
    <scope>NUCLEOTIDE SEQUENCE [LARGE SCALE GENOMIC DNA]</scope>
</reference>
<proteinExistence type="predicted"/>
<organism evidence="2 3">
    <name type="scientific">Sparus aurata</name>
    <name type="common">Gilthead sea bream</name>
    <dbReference type="NCBI Taxonomy" id="8175"/>
    <lineage>
        <taxon>Eukaryota</taxon>
        <taxon>Metazoa</taxon>
        <taxon>Chordata</taxon>
        <taxon>Craniata</taxon>
        <taxon>Vertebrata</taxon>
        <taxon>Euteleostomi</taxon>
        <taxon>Actinopterygii</taxon>
        <taxon>Neopterygii</taxon>
        <taxon>Teleostei</taxon>
        <taxon>Neoteleostei</taxon>
        <taxon>Acanthomorphata</taxon>
        <taxon>Eupercaria</taxon>
        <taxon>Spariformes</taxon>
        <taxon>Sparidae</taxon>
        <taxon>Sparus</taxon>
    </lineage>
</organism>
<sequence length="218" mass="24981">MGEHVQLVQSIPDANVSGVWLGMERSETERWVWSEGVGEVAAVFNWEKGKEDGNCVQMEPNGNWAANQCSNLKAFLCFECDSEGLESYFLYTQPMSWRDAQRYCRQKHIDLASVKTKEQNAEIKDQAKGNTIWIGLIREGWMWSDGSEGSFRNWDENNPDNAGGAQKCVAILKSLQHQWDDSVCDVSYPFFCQGGELFQIKKPNKLVFPEQMWKCSFR</sequence>
<reference evidence="2" key="3">
    <citation type="submission" date="2025-09" db="UniProtKB">
        <authorList>
            <consortium name="Ensembl"/>
        </authorList>
    </citation>
    <scope>IDENTIFICATION</scope>
</reference>
<evidence type="ECO:0000259" key="1">
    <source>
        <dbReference type="PROSITE" id="PS50041"/>
    </source>
</evidence>
<keyword evidence="3" id="KW-1185">Reference proteome</keyword>
<dbReference type="SMART" id="SM00034">
    <property type="entry name" value="CLECT"/>
    <property type="match status" value="1"/>
</dbReference>
<feature type="domain" description="C-type lectin" evidence="1">
    <location>
        <begin position="1"/>
        <end position="78"/>
    </location>
</feature>
<dbReference type="CDD" id="cd00037">
    <property type="entry name" value="CLECT"/>
    <property type="match status" value="1"/>
</dbReference>
<dbReference type="AlphaFoldDB" id="A0A671XDU6"/>
<dbReference type="PANTHER" id="PTHR45784">
    <property type="entry name" value="C-TYPE LECTIN DOMAIN FAMILY 20 MEMBER A-RELATED"/>
    <property type="match status" value="1"/>
</dbReference>
<dbReference type="PROSITE" id="PS50041">
    <property type="entry name" value="C_TYPE_LECTIN_2"/>
    <property type="match status" value="2"/>
</dbReference>
<evidence type="ECO:0000313" key="3">
    <source>
        <dbReference type="Proteomes" id="UP000472265"/>
    </source>
</evidence>
<dbReference type="InParanoid" id="A0A671XDU6"/>
<dbReference type="GeneTree" id="ENSGT01100000263473"/>